<accession>A0A1A9ACL7</accession>
<dbReference type="AlphaFoldDB" id="A0A1A9ACL7"/>
<dbReference type="Proteomes" id="UP000198765">
    <property type="component" value="Chromosome I"/>
</dbReference>
<gene>
    <name evidence="1" type="ORF">GA0070621_5273</name>
</gene>
<evidence type="ECO:0000313" key="1">
    <source>
        <dbReference type="EMBL" id="SBT54239.1"/>
    </source>
</evidence>
<protein>
    <submittedName>
        <fullName evidence="1">Uncharacterized protein</fullName>
    </submittedName>
</protein>
<reference evidence="1 2" key="1">
    <citation type="submission" date="2016-06" db="EMBL/GenBank/DDBJ databases">
        <authorList>
            <person name="Kjaerup R.B."/>
            <person name="Dalgaard T.S."/>
            <person name="Juul-Madsen H.R."/>
        </authorList>
    </citation>
    <scope>NUCLEOTIDE SEQUENCE [LARGE SCALE GENOMIC DNA]</scope>
    <source>
        <strain evidence="1 2">DSM 45248</strain>
    </source>
</reference>
<keyword evidence="2" id="KW-1185">Reference proteome</keyword>
<name>A0A1A9ACL7_9ACTN</name>
<organism evidence="1 2">
    <name type="scientific">Micromonospora narathiwatensis</name>
    <dbReference type="NCBI Taxonomy" id="299146"/>
    <lineage>
        <taxon>Bacteria</taxon>
        <taxon>Bacillati</taxon>
        <taxon>Actinomycetota</taxon>
        <taxon>Actinomycetes</taxon>
        <taxon>Micromonosporales</taxon>
        <taxon>Micromonosporaceae</taxon>
        <taxon>Micromonospora</taxon>
    </lineage>
</organism>
<evidence type="ECO:0000313" key="2">
    <source>
        <dbReference type="Proteomes" id="UP000198765"/>
    </source>
</evidence>
<proteinExistence type="predicted"/>
<dbReference type="OrthoDB" id="4184983at2"/>
<dbReference type="PATRIC" id="fig|299146.4.peg.5438"/>
<dbReference type="RefSeq" id="WP_091200687.1">
    <property type="nucleotide sequence ID" value="NZ_LT594324.1"/>
</dbReference>
<sequence length="147" mass="17491">MAFISFSLDDYRLPLFEVTDQRYRVLGAWLITDISVYHSVCLDALAMVDDVSHGRALADEWDSDKYVVSFTDHGVEFQNEWVESERGSYALDEVREAVEAYWRFLVSRPDNPDLIREYRPDLPQWQAELVQWEERWGRPHPYRGRLF</sequence>
<dbReference type="EMBL" id="LT594324">
    <property type="protein sequence ID" value="SBT54239.1"/>
    <property type="molecule type" value="Genomic_DNA"/>
</dbReference>